<dbReference type="AlphaFoldDB" id="A0A7Y3VYF6"/>
<evidence type="ECO:0000313" key="7">
    <source>
        <dbReference type="EMBL" id="NNT71643.1"/>
    </source>
</evidence>
<feature type="transmembrane region" description="Helical" evidence="5">
    <location>
        <begin position="111"/>
        <end position="132"/>
    </location>
</feature>
<feature type="active site" description="Nucleophile" evidence="4">
    <location>
        <position position="49"/>
    </location>
</feature>
<keyword evidence="5" id="KW-0812">Transmembrane</keyword>
<protein>
    <recommendedName>
        <fullName evidence="6">PNPLA domain-containing protein</fullName>
    </recommendedName>
</protein>
<dbReference type="GO" id="GO:0016042">
    <property type="term" value="P:lipid catabolic process"/>
    <property type="evidence" value="ECO:0007669"/>
    <property type="project" value="UniProtKB-UniRule"/>
</dbReference>
<dbReference type="Gene3D" id="3.40.1090.10">
    <property type="entry name" value="Cytosolic phospholipase A2 catalytic domain"/>
    <property type="match status" value="2"/>
</dbReference>
<dbReference type="RefSeq" id="WP_171221830.1">
    <property type="nucleotide sequence ID" value="NZ_CP121446.1"/>
</dbReference>
<feature type="active site" description="Proton acceptor" evidence="4">
    <location>
        <position position="249"/>
    </location>
</feature>
<accession>A0A7Y3VYF6</accession>
<keyword evidence="8" id="KW-1185">Reference proteome</keyword>
<evidence type="ECO:0000256" key="4">
    <source>
        <dbReference type="PROSITE-ProRule" id="PRU01161"/>
    </source>
</evidence>
<dbReference type="InterPro" id="IPR016035">
    <property type="entry name" value="Acyl_Trfase/lysoPLipase"/>
</dbReference>
<proteinExistence type="predicted"/>
<sequence length="434" mass="49303">MNKNDITKKRLGLALSGGGYRAAAFHLGVLRKLNTLKILDKIDVISTISGGSIIGAYYVLNRNNFESFEASFKQNLQKSCIKKIVTNWRFLFPVIFYIFFGYIIFFDPFNFNFSAWIISILVGLYILLPLIFQFRFISFTSLKIKAYKAIFFGEKTLSDLPSYPIIAINATNLSTGTLWTFSKNKSSDSSYEFPKDGGNSIKFECGEFPIAIAVASSTSVPVPFNPVTIPSKYFKNIEDYSRVKPMLIDGGLYDNQGIHKLSQFNSSYSCDIIIASDGSQPFGKEYKSGNTFSILYRGIDVMMRKIKNLQFIRDVYSSDREIAYFSLDWKYEQCVVEFVKAAKNNLVPKDVLLFHQLNKNDLESPVNEIVKVIKDRIGLEDIIKNGLNEKEIDFISKISTNLTALKKNQIDLLSKHGEVLTEIQIKLYCPTIFL</sequence>
<feature type="short sequence motif" description="DGA/G" evidence="4">
    <location>
        <begin position="249"/>
        <end position="251"/>
    </location>
</feature>
<feature type="transmembrane region" description="Helical" evidence="5">
    <location>
        <begin position="88"/>
        <end position="105"/>
    </location>
</feature>
<keyword evidence="5" id="KW-0472">Membrane</keyword>
<organism evidence="7 8">
    <name type="scientific">Flavobacterium rivulicola</name>
    <dbReference type="NCBI Taxonomy" id="2732161"/>
    <lineage>
        <taxon>Bacteria</taxon>
        <taxon>Pseudomonadati</taxon>
        <taxon>Bacteroidota</taxon>
        <taxon>Flavobacteriia</taxon>
        <taxon>Flavobacteriales</taxon>
        <taxon>Flavobacteriaceae</taxon>
        <taxon>Flavobacterium</taxon>
    </lineage>
</organism>
<evidence type="ECO:0000256" key="2">
    <source>
        <dbReference type="ARBA" id="ARBA00022963"/>
    </source>
</evidence>
<dbReference type="EMBL" id="JABEVX010000002">
    <property type="protein sequence ID" value="NNT71643.1"/>
    <property type="molecule type" value="Genomic_DNA"/>
</dbReference>
<dbReference type="PROSITE" id="PS51635">
    <property type="entry name" value="PNPLA"/>
    <property type="match status" value="1"/>
</dbReference>
<evidence type="ECO:0000256" key="3">
    <source>
        <dbReference type="ARBA" id="ARBA00023098"/>
    </source>
</evidence>
<reference evidence="7 8" key="1">
    <citation type="submission" date="2020-05" db="EMBL/GenBank/DDBJ databases">
        <title>Draft genome of Flavobacterium sp. IMCC34852.</title>
        <authorList>
            <person name="Song J."/>
            <person name="Cho J.-C."/>
        </authorList>
    </citation>
    <scope>NUCLEOTIDE SEQUENCE [LARGE SCALE GENOMIC DNA]</scope>
    <source>
        <strain evidence="7 8">IMCC34852</strain>
    </source>
</reference>
<evidence type="ECO:0000256" key="1">
    <source>
        <dbReference type="ARBA" id="ARBA00022801"/>
    </source>
</evidence>
<feature type="domain" description="PNPLA" evidence="6">
    <location>
        <begin position="14"/>
        <end position="262"/>
    </location>
</feature>
<dbReference type="GO" id="GO:0016787">
    <property type="term" value="F:hydrolase activity"/>
    <property type="evidence" value="ECO:0007669"/>
    <property type="project" value="UniProtKB-UniRule"/>
</dbReference>
<dbReference type="Pfam" id="PF01734">
    <property type="entry name" value="Patatin"/>
    <property type="match status" value="1"/>
</dbReference>
<dbReference type="PANTHER" id="PTHR14226">
    <property type="entry name" value="NEUROPATHY TARGET ESTERASE/SWISS CHEESE D.MELANOGASTER"/>
    <property type="match status" value="1"/>
</dbReference>
<evidence type="ECO:0000256" key="5">
    <source>
        <dbReference type="SAM" id="Phobius"/>
    </source>
</evidence>
<comment type="caution">
    <text evidence="7">The sequence shown here is derived from an EMBL/GenBank/DDBJ whole genome shotgun (WGS) entry which is preliminary data.</text>
</comment>
<dbReference type="InterPro" id="IPR050301">
    <property type="entry name" value="NTE"/>
</dbReference>
<comment type="caution">
    <text evidence="4">Lacks conserved residue(s) required for the propagation of feature annotation.</text>
</comment>
<dbReference type="Proteomes" id="UP000536509">
    <property type="component" value="Unassembled WGS sequence"/>
</dbReference>
<dbReference type="SUPFAM" id="SSF52151">
    <property type="entry name" value="FabD/lysophospholipase-like"/>
    <property type="match status" value="1"/>
</dbReference>
<keyword evidence="5" id="KW-1133">Transmembrane helix</keyword>
<keyword evidence="3 4" id="KW-0443">Lipid metabolism</keyword>
<evidence type="ECO:0000259" key="6">
    <source>
        <dbReference type="PROSITE" id="PS51635"/>
    </source>
</evidence>
<keyword evidence="2 4" id="KW-0442">Lipid degradation</keyword>
<keyword evidence="1 4" id="KW-0378">Hydrolase</keyword>
<name>A0A7Y3VYF6_9FLAO</name>
<gene>
    <name evidence="7" type="ORF">HKT18_05360</name>
</gene>
<dbReference type="InterPro" id="IPR002641">
    <property type="entry name" value="PNPLA_dom"/>
</dbReference>
<dbReference type="PANTHER" id="PTHR14226:SF78">
    <property type="entry name" value="SLR0060 PROTEIN"/>
    <property type="match status" value="1"/>
</dbReference>
<evidence type="ECO:0000313" key="8">
    <source>
        <dbReference type="Proteomes" id="UP000536509"/>
    </source>
</evidence>